<feature type="coiled-coil region" evidence="10">
    <location>
        <begin position="518"/>
        <end position="635"/>
    </location>
</feature>
<dbReference type="SMART" id="SM00533">
    <property type="entry name" value="MUTSd"/>
    <property type="match status" value="1"/>
</dbReference>
<evidence type="ECO:0000256" key="9">
    <source>
        <dbReference type="HAMAP-Rule" id="MF_00092"/>
    </source>
</evidence>
<evidence type="ECO:0000256" key="8">
    <source>
        <dbReference type="ARBA" id="ARBA00023125"/>
    </source>
</evidence>
<keyword evidence="10" id="KW-0175">Coiled coil</keyword>
<keyword evidence="5 9" id="KW-0378">Hydrolase</keyword>
<proteinExistence type="inferred from homology"/>
<dbReference type="GO" id="GO:0030983">
    <property type="term" value="F:mismatched DNA binding"/>
    <property type="evidence" value="ECO:0007669"/>
    <property type="project" value="InterPro"/>
</dbReference>
<dbReference type="GO" id="GO:0045910">
    <property type="term" value="P:negative regulation of DNA recombination"/>
    <property type="evidence" value="ECO:0007669"/>
    <property type="project" value="InterPro"/>
</dbReference>
<comment type="similarity">
    <text evidence="9">Belongs to the DNA mismatch repair MutS family. MutS2 subfamily.</text>
</comment>
<keyword evidence="2 9" id="KW-0699">rRNA-binding</keyword>
<keyword evidence="3 9" id="KW-0547">Nucleotide-binding</keyword>
<sequence>MNSKIIEKLEYNRIIKQLSDLAITAPAKEQALTLMPSSNFDEVKKSIDQTRVLSNILRVKGPMPITDFKDVRASLKRLKVKANLNGEELGNIFLILSLAKDVSQFTADLEEREIDTRPIEKTLKNLVIPEDLFKKLNQAIEYDGTVKDTASSKLMQLRHDIQSNETDIKNHMNDYISGKHTQYLSENIVTIRDGRYVLPVKQEYKNKFGGVVHDQSASGQTLFVEPQAVLVLNNRQQNLMAQERQEIHRILIELSELAGMYQKEIKNNADALTQLDFLSAKSKLAKAMKATEPVLNQDHVIKLRKARHPLIDPKKVVPNNIELGTSFDTMLITGPNTGGKTITLKTLGLLQLMAQAGLFITAEEGSQLTVFNEIYADIGDEQSIEQSLSTFSSHMDQIIKIMKDVTEDDLVLIDELGAGTDPEEGASLAIAILDDLRGAQAKIAITTHYPELKLYGYNRARTTNASMEFDLKKLAPTYRLRIGIPGQSNAFAIAHQLGMNEAVVDKARSLMNDEDSDINKMIERLTEQTKAAEQLHETLKQNVDQSITLKRQLQNGLDWYNQQVQKQLERAQEKADEMLAKKRQKADKIINDLEEQRRAGGQVRTNKVIEAKGALNKLERENQNLAQNKVLQREKRRHDVSVGDTVKVLSYGQQGVITKKLADHEFEVQIGILKVKVTDRDVEKISTQAAPKKAERAVRSSRGLRSTRASSELDLRGQRYEEALTNLDRYIDSSLLAGLNTVIIIHGIGTGAIRNGVQQYLKRNRHVKSYNYAPANQGGTGATIVHLQ</sequence>
<dbReference type="GO" id="GO:0043023">
    <property type="term" value="F:ribosomal large subunit binding"/>
    <property type="evidence" value="ECO:0007669"/>
    <property type="project" value="UniProtKB-UniRule"/>
</dbReference>
<evidence type="ECO:0000256" key="5">
    <source>
        <dbReference type="ARBA" id="ARBA00022801"/>
    </source>
</evidence>
<evidence type="ECO:0000256" key="1">
    <source>
        <dbReference type="ARBA" id="ARBA00022722"/>
    </source>
</evidence>
<dbReference type="EC" id="3.6.4.-" evidence="9"/>
<reference evidence="12 13" key="1">
    <citation type="journal article" date="2014" name="Genome Announc.">
        <title>Complete Genome Sequences of Lactobacillus johnsonii Strain N6.2 and Lactobacillus reuteri Strain TD1.</title>
        <authorList>
            <person name="Leonard M.T."/>
            <person name="Valladares R.B."/>
            <person name="Ardissone A."/>
            <person name="Gonzalez C.F."/>
            <person name="Lorca G.L."/>
            <person name="Triplett E.W."/>
        </authorList>
    </citation>
    <scope>NUCLEOTIDE SEQUENCE [LARGE SCALE GENOMIC DNA]</scope>
    <source>
        <strain evidence="12 13">N6.2</strain>
    </source>
</reference>
<evidence type="ECO:0000256" key="3">
    <source>
        <dbReference type="ARBA" id="ARBA00022741"/>
    </source>
</evidence>
<dbReference type="SMART" id="SM00463">
    <property type="entry name" value="SMR"/>
    <property type="match status" value="1"/>
</dbReference>
<evidence type="ECO:0000256" key="2">
    <source>
        <dbReference type="ARBA" id="ARBA00022730"/>
    </source>
</evidence>
<keyword evidence="6 9" id="KW-0067">ATP-binding</keyword>
<evidence type="ECO:0000313" key="12">
    <source>
        <dbReference type="EMBL" id="AHA96936.1"/>
    </source>
</evidence>
<dbReference type="Pfam" id="PF20297">
    <property type="entry name" value="MSSS"/>
    <property type="match status" value="1"/>
</dbReference>
<dbReference type="NCBIfam" id="TIGR01069">
    <property type="entry name" value="mutS2"/>
    <property type="match status" value="1"/>
</dbReference>
<dbReference type="GO" id="GO:0006298">
    <property type="term" value="P:mismatch repair"/>
    <property type="evidence" value="ECO:0007669"/>
    <property type="project" value="InterPro"/>
</dbReference>
<dbReference type="InterPro" id="IPR036063">
    <property type="entry name" value="Smr_dom_sf"/>
</dbReference>
<evidence type="ECO:0000313" key="13">
    <source>
        <dbReference type="Proteomes" id="UP000018522"/>
    </source>
</evidence>
<comment type="function">
    <text evidence="9">Endonuclease that is involved in the suppression of homologous recombination and thus may have a key role in the control of bacterial genetic diversity.</text>
</comment>
<evidence type="ECO:0000256" key="10">
    <source>
        <dbReference type="SAM" id="Coils"/>
    </source>
</evidence>
<dbReference type="InterPro" id="IPR002625">
    <property type="entry name" value="Smr_dom"/>
</dbReference>
<dbReference type="Proteomes" id="UP000018522">
    <property type="component" value="Chromosome"/>
</dbReference>
<dbReference type="KEGG" id="ljn:T285_02370"/>
<dbReference type="EC" id="3.1.-.-" evidence="9"/>
<dbReference type="SUPFAM" id="SSF48334">
    <property type="entry name" value="DNA repair protein MutS, domain III"/>
    <property type="match status" value="1"/>
</dbReference>
<dbReference type="PANTHER" id="PTHR48466">
    <property type="entry name" value="OS10G0509000 PROTEIN-RELATED"/>
    <property type="match status" value="1"/>
</dbReference>
<dbReference type="InterPro" id="IPR027417">
    <property type="entry name" value="P-loop_NTPase"/>
</dbReference>
<dbReference type="AlphaFoldDB" id="A0A7D9N587"/>
<dbReference type="Pfam" id="PF00488">
    <property type="entry name" value="MutS_V"/>
    <property type="match status" value="1"/>
</dbReference>
<dbReference type="InterPro" id="IPR036187">
    <property type="entry name" value="DNA_mismatch_repair_MutS_sf"/>
</dbReference>
<dbReference type="EMBL" id="CP006811">
    <property type="protein sequence ID" value="AHA96936.1"/>
    <property type="molecule type" value="Genomic_DNA"/>
</dbReference>
<protein>
    <recommendedName>
        <fullName evidence="9">Endonuclease MutS2</fullName>
        <ecNumber evidence="9">3.1.-.-</ecNumber>
    </recommendedName>
    <alternativeName>
        <fullName evidence="9">Ribosome-associated protein quality control-upstream factor</fullName>
        <shortName evidence="9">RQC-upstream factor</shortName>
        <shortName evidence="9">RqcU</shortName>
        <ecNumber evidence="9">3.6.4.-</ecNumber>
    </alternativeName>
</protein>
<feature type="domain" description="Smr" evidence="11">
    <location>
        <begin position="713"/>
        <end position="788"/>
    </location>
</feature>
<dbReference type="InterPro" id="IPR045076">
    <property type="entry name" value="MutS"/>
</dbReference>
<dbReference type="GO" id="GO:0019843">
    <property type="term" value="F:rRNA binding"/>
    <property type="evidence" value="ECO:0007669"/>
    <property type="project" value="UniProtKB-UniRule"/>
</dbReference>
<dbReference type="CDD" id="cd03280">
    <property type="entry name" value="ABC_MutS2"/>
    <property type="match status" value="1"/>
</dbReference>
<dbReference type="Pfam" id="PF01713">
    <property type="entry name" value="Smr"/>
    <property type="match status" value="1"/>
</dbReference>
<dbReference type="InterPro" id="IPR046893">
    <property type="entry name" value="MSSS"/>
</dbReference>
<keyword evidence="1 9" id="KW-0540">Nuclease</keyword>
<dbReference type="FunFam" id="3.40.50.300:FF:000830">
    <property type="entry name" value="Endonuclease MutS2"/>
    <property type="match status" value="1"/>
</dbReference>
<dbReference type="GO" id="GO:0005524">
    <property type="term" value="F:ATP binding"/>
    <property type="evidence" value="ECO:0007669"/>
    <property type="project" value="UniProtKB-UniRule"/>
</dbReference>
<dbReference type="SUPFAM" id="SSF52540">
    <property type="entry name" value="P-loop containing nucleoside triphosphate hydrolases"/>
    <property type="match status" value="1"/>
</dbReference>
<keyword evidence="7 9" id="KW-0694">RNA-binding</keyword>
<dbReference type="GO" id="GO:0004519">
    <property type="term" value="F:endonuclease activity"/>
    <property type="evidence" value="ECO:0007669"/>
    <property type="project" value="UniProtKB-UniRule"/>
</dbReference>
<dbReference type="InterPro" id="IPR005747">
    <property type="entry name" value="MutS2"/>
</dbReference>
<dbReference type="HAMAP" id="MF_00092">
    <property type="entry name" value="MutS2"/>
    <property type="match status" value="1"/>
</dbReference>
<accession>A0A7D9N587</accession>
<evidence type="ECO:0000256" key="7">
    <source>
        <dbReference type="ARBA" id="ARBA00022884"/>
    </source>
</evidence>
<dbReference type="PIRSF" id="PIRSF005814">
    <property type="entry name" value="MutS_YshD"/>
    <property type="match status" value="1"/>
</dbReference>
<keyword evidence="8 9" id="KW-0238">DNA-binding</keyword>
<comment type="subunit">
    <text evidence="9">Homodimer. Binds to stalled ribosomes, contacting rRNA.</text>
</comment>
<evidence type="ECO:0000259" key="11">
    <source>
        <dbReference type="PROSITE" id="PS50828"/>
    </source>
</evidence>
<dbReference type="Gene3D" id="3.30.1370.110">
    <property type="match status" value="1"/>
</dbReference>
<dbReference type="SUPFAM" id="SSF160443">
    <property type="entry name" value="SMR domain-like"/>
    <property type="match status" value="1"/>
</dbReference>
<dbReference type="Gene3D" id="3.40.50.300">
    <property type="entry name" value="P-loop containing nucleotide triphosphate hydrolases"/>
    <property type="match status" value="1"/>
</dbReference>
<gene>
    <name evidence="9" type="primary">mutS2</name>
    <name evidence="9" type="synonym">rqcU</name>
    <name evidence="12" type="ORF">T285_02370</name>
</gene>
<dbReference type="InterPro" id="IPR007696">
    <property type="entry name" value="DNA_mismatch_repair_MutS_core"/>
</dbReference>
<dbReference type="GO" id="GO:0140664">
    <property type="term" value="F:ATP-dependent DNA damage sensor activity"/>
    <property type="evidence" value="ECO:0007669"/>
    <property type="project" value="InterPro"/>
</dbReference>
<feature type="binding site" evidence="9">
    <location>
        <begin position="334"/>
        <end position="341"/>
    </location>
    <ligand>
        <name>ATP</name>
        <dbReference type="ChEBI" id="CHEBI:30616"/>
    </ligand>
</feature>
<dbReference type="InterPro" id="IPR000432">
    <property type="entry name" value="DNA_mismatch_repair_MutS_C"/>
</dbReference>
<dbReference type="GO" id="GO:0016887">
    <property type="term" value="F:ATP hydrolysis activity"/>
    <property type="evidence" value="ECO:0007669"/>
    <property type="project" value="InterPro"/>
</dbReference>
<dbReference type="PANTHER" id="PTHR48466:SF2">
    <property type="entry name" value="OS10G0509000 PROTEIN"/>
    <property type="match status" value="1"/>
</dbReference>
<comment type="function">
    <text evidence="9">Acts as a ribosome collision sensor, splitting the ribosome into its 2 subunits. Detects stalled/collided 70S ribosomes which it binds and splits by an ATP-hydrolysis driven conformational change. Acts upstream of the ribosome quality control system (RQC), a ribosome-associated complex that mediates the extraction of incompletely synthesized nascent chains from stalled ribosomes and their subsequent degradation. Probably generates substrates for RQC.</text>
</comment>
<dbReference type="RefSeq" id="WP_023599303.1">
    <property type="nucleotide sequence ID" value="NC_022909.1"/>
</dbReference>
<dbReference type="GO" id="GO:0072344">
    <property type="term" value="P:rescue of stalled ribosome"/>
    <property type="evidence" value="ECO:0007669"/>
    <property type="project" value="UniProtKB-UniRule"/>
</dbReference>
<dbReference type="SMART" id="SM00534">
    <property type="entry name" value="MUTSac"/>
    <property type="match status" value="1"/>
</dbReference>
<evidence type="ECO:0000256" key="6">
    <source>
        <dbReference type="ARBA" id="ARBA00022840"/>
    </source>
</evidence>
<name>A0A7D9N587_LACJH</name>
<dbReference type="PROSITE" id="PS50828">
    <property type="entry name" value="SMR"/>
    <property type="match status" value="1"/>
</dbReference>
<evidence type="ECO:0000256" key="4">
    <source>
        <dbReference type="ARBA" id="ARBA00022759"/>
    </source>
</evidence>
<organism evidence="12 13">
    <name type="scientific">Lactobacillus johnsonii N6.2</name>
    <dbReference type="NCBI Taxonomy" id="1408186"/>
    <lineage>
        <taxon>Bacteria</taxon>
        <taxon>Bacillati</taxon>
        <taxon>Bacillota</taxon>
        <taxon>Bacilli</taxon>
        <taxon>Lactobacillales</taxon>
        <taxon>Lactobacillaceae</taxon>
        <taxon>Lactobacillus</taxon>
    </lineage>
</organism>
<keyword evidence="4 9" id="KW-0255">Endonuclease</keyword>